<sequence length="593" mass="65659">MLPNSLSALPSPSHPTATLELSGRPPDIPSTATGGKIDVAISSNPGSLNFKAALAGTSQETLRKAPQWTFVGEGDIETGLFQGEPELRLSGKFKEKLCQPWKKTLIVRLLGRSITYSYLCSQLRWKWRPVGSLEILDLNNDTFLATFGDDQDYLRALTGGPWVILDHYLVVHQWSPSFRTSDKPHKSVVAWVQFPELPVHYYHREVLFAIGNLVGRTVKLDYHTENLERGKFARIVIDLDMTKPLPTRVRLDGVWQQVLYENIPTICYECGRIGHTERDCPTKRPPLLLAPATQGEQTVSSSAAETSETPAGYGPWMQVVRKTRRQNGKPTATSASNPGTNKGKKQELPKDSNPVKGKSNVEQSITVGEIKGKHEQQKGAKHSKQGNQKGKEVDSKQSGDVKATTTSRVWRPVGLNTKEASSSKGPMESSPEEAQPPTQQPALQPQVIAGPNKTKIQILNVPDLQFQQKENRDPNQRDSSVRHHYKRKTADQAPHPKGVNLKATKKTLQIRSPGKKERQLKQTPTSLPISLQAIEEFCVIAQKKSEHTSCLPTKIAEDEAMVESAEVEAANTPPRDKDPEATAPITIEQPRSI</sequence>
<dbReference type="InterPro" id="IPR025558">
    <property type="entry name" value="DUF4283"/>
</dbReference>
<dbReference type="InterPro" id="IPR001878">
    <property type="entry name" value="Znf_CCHC"/>
</dbReference>
<dbReference type="InterPro" id="IPR040256">
    <property type="entry name" value="At4g02000-like"/>
</dbReference>
<name>A0AAV2EE77_9ROSI</name>
<dbReference type="SUPFAM" id="SSF57756">
    <property type="entry name" value="Retrovirus zinc finger-like domains"/>
    <property type="match status" value="1"/>
</dbReference>
<accession>A0AAV2EE77</accession>
<dbReference type="PANTHER" id="PTHR31286">
    <property type="entry name" value="GLYCINE-RICH CELL WALL STRUCTURAL PROTEIN 1.8-LIKE"/>
    <property type="match status" value="1"/>
</dbReference>
<feature type="compositionally biased region" description="Polar residues" evidence="2">
    <location>
        <begin position="328"/>
        <end position="340"/>
    </location>
</feature>
<feature type="region of interest" description="Disordered" evidence="2">
    <location>
        <begin position="284"/>
        <end position="506"/>
    </location>
</feature>
<feature type="region of interest" description="Disordered" evidence="2">
    <location>
        <begin position="1"/>
        <end position="34"/>
    </location>
</feature>
<feature type="compositionally biased region" description="Basic and acidic residues" evidence="2">
    <location>
        <begin position="389"/>
        <end position="399"/>
    </location>
</feature>
<feature type="compositionally biased region" description="Low complexity" evidence="2">
    <location>
        <begin position="1"/>
        <end position="15"/>
    </location>
</feature>
<keyword evidence="1" id="KW-0862">Zinc</keyword>
<protein>
    <recommendedName>
        <fullName evidence="3">CCHC-type domain-containing protein</fullName>
    </recommendedName>
</protein>
<dbReference type="GO" id="GO:0008270">
    <property type="term" value="F:zinc ion binding"/>
    <property type="evidence" value="ECO:0007669"/>
    <property type="project" value="UniProtKB-KW"/>
</dbReference>
<proteinExistence type="predicted"/>
<dbReference type="InterPro" id="IPR036875">
    <property type="entry name" value="Znf_CCHC_sf"/>
</dbReference>
<dbReference type="AlphaFoldDB" id="A0AAV2EE77"/>
<dbReference type="EMBL" id="OZ034817">
    <property type="protein sequence ID" value="CAL1384037.1"/>
    <property type="molecule type" value="Genomic_DNA"/>
</dbReference>
<keyword evidence="1" id="KW-0479">Metal-binding</keyword>
<evidence type="ECO:0000259" key="3">
    <source>
        <dbReference type="PROSITE" id="PS50158"/>
    </source>
</evidence>
<feature type="compositionally biased region" description="Low complexity" evidence="2">
    <location>
        <begin position="300"/>
        <end position="309"/>
    </location>
</feature>
<evidence type="ECO:0000256" key="1">
    <source>
        <dbReference type="PROSITE-ProRule" id="PRU00047"/>
    </source>
</evidence>
<feature type="region of interest" description="Disordered" evidence="2">
    <location>
        <begin position="564"/>
        <end position="593"/>
    </location>
</feature>
<dbReference type="PROSITE" id="PS50158">
    <property type="entry name" value="ZF_CCHC"/>
    <property type="match status" value="1"/>
</dbReference>
<evidence type="ECO:0000313" key="5">
    <source>
        <dbReference type="Proteomes" id="UP001497516"/>
    </source>
</evidence>
<dbReference type="Proteomes" id="UP001497516">
    <property type="component" value="Chromosome 4"/>
</dbReference>
<evidence type="ECO:0000313" key="4">
    <source>
        <dbReference type="EMBL" id="CAL1384037.1"/>
    </source>
</evidence>
<reference evidence="4 5" key="1">
    <citation type="submission" date="2024-04" db="EMBL/GenBank/DDBJ databases">
        <authorList>
            <person name="Fracassetti M."/>
        </authorList>
    </citation>
    <scope>NUCLEOTIDE SEQUENCE [LARGE SCALE GENOMIC DNA]</scope>
</reference>
<organism evidence="4 5">
    <name type="scientific">Linum trigynum</name>
    <dbReference type="NCBI Taxonomy" id="586398"/>
    <lineage>
        <taxon>Eukaryota</taxon>
        <taxon>Viridiplantae</taxon>
        <taxon>Streptophyta</taxon>
        <taxon>Embryophyta</taxon>
        <taxon>Tracheophyta</taxon>
        <taxon>Spermatophyta</taxon>
        <taxon>Magnoliopsida</taxon>
        <taxon>eudicotyledons</taxon>
        <taxon>Gunneridae</taxon>
        <taxon>Pentapetalae</taxon>
        <taxon>rosids</taxon>
        <taxon>fabids</taxon>
        <taxon>Malpighiales</taxon>
        <taxon>Linaceae</taxon>
        <taxon>Linum</taxon>
    </lineage>
</organism>
<gene>
    <name evidence="4" type="ORF">LTRI10_LOCUS25272</name>
</gene>
<dbReference type="SMART" id="SM00343">
    <property type="entry name" value="ZnF_C2HC"/>
    <property type="match status" value="1"/>
</dbReference>
<feature type="domain" description="CCHC-type" evidence="3">
    <location>
        <begin position="267"/>
        <end position="281"/>
    </location>
</feature>
<dbReference type="Pfam" id="PF00098">
    <property type="entry name" value="zf-CCHC"/>
    <property type="match status" value="1"/>
</dbReference>
<dbReference type="Pfam" id="PF14111">
    <property type="entry name" value="DUF4283"/>
    <property type="match status" value="1"/>
</dbReference>
<feature type="compositionally biased region" description="Basic and acidic residues" evidence="2">
    <location>
        <begin position="469"/>
        <end position="481"/>
    </location>
</feature>
<keyword evidence="1" id="KW-0863">Zinc-finger</keyword>
<evidence type="ECO:0000256" key="2">
    <source>
        <dbReference type="SAM" id="MobiDB-lite"/>
    </source>
</evidence>
<feature type="compositionally biased region" description="Low complexity" evidence="2">
    <location>
        <begin position="432"/>
        <end position="446"/>
    </location>
</feature>
<dbReference type="GO" id="GO:0003676">
    <property type="term" value="F:nucleic acid binding"/>
    <property type="evidence" value="ECO:0007669"/>
    <property type="project" value="InterPro"/>
</dbReference>
<dbReference type="PANTHER" id="PTHR31286:SF99">
    <property type="entry name" value="DUF4283 DOMAIN-CONTAINING PROTEIN"/>
    <property type="match status" value="1"/>
</dbReference>
<keyword evidence="5" id="KW-1185">Reference proteome</keyword>